<feature type="region of interest" description="Disordered" evidence="1">
    <location>
        <begin position="154"/>
        <end position="184"/>
    </location>
</feature>
<keyword evidence="2" id="KW-0812">Transmembrane</keyword>
<dbReference type="RefSeq" id="WP_057809572.1">
    <property type="nucleotide sequence ID" value="NZ_BJUD01000027.1"/>
</dbReference>
<dbReference type="EMBL" id="BJUD01000027">
    <property type="protein sequence ID" value="GEK28997.1"/>
    <property type="molecule type" value="Genomic_DNA"/>
</dbReference>
<dbReference type="Proteomes" id="UP000321429">
    <property type="component" value="Unassembled WGS sequence"/>
</dbReference>
<evidence type="ECO:0000256" key="1">
    <source>
        <dbReference type="SAM" id="MobiDB-lite"/>
    </source>
</evidence>
<name>A0A0R2L9H1_9LACO</name>
<evidence type="ECO:0000313" key="3">
    <source>
        <dbReference type="EMBL" id="GEK28997.1"/>
    </source>
</evidence>
<feature type="transmembrane region" description="Helical" evidence="2">
    <location>
        <begin position="31"/>
        <end position="50"/>
    </location>
</feature>
<evidence type="ECO:0000313" key="6">
    <source>
        <dbReference type="Proteomes" id="UP000321429"/>
    </source>
</evidence>
<evidence type="ECO:0008006" key="7">
    <source>
        <dbReference type="Google" id="ProtNLM"/>
    </source>
</evidence>
<feature type="transmembrane region" description="Helical" evidence="2">
    <location>
        <begin position="117"/>
        <end position="136"/>
    </location>
</feature>
<keyword evidence="5" id="KW-1185">Reference proteome</keyword>
<reference evidence="3 6" key="2">
    <citation type="submission" date="2019-07" db="EMBL/GenBank/DDBJ databases">
        <title>Whole genome shotgun sequence of Lactobacillus siliginis NBRC 101315.</title>
        <authorList>
            <person name="Hosoyama A."/>
            <person name="Uohara A."/>
            <person name="Ohji S."/>
            <person name="Ichikawa N."/>
        </authorList>
    </citation>
    <scope>NUCLEOTIDE SEQUENCE [LARGE SCALE GENOMIC DNA]</scope>
    <source>
        <strain evidence="3 6">NBRC 101315</strain>
    </source>
</reference>
<dbReference type="Proteomes" id="UP000051139">
    <property type="component" value="Unassembled WGS sequence"/>
</dbReference>
<keyword evidence="2" id="KW-0472">Membrane</keyword>
<dbReference type="AlphaFoldDB" id="A0A0R2L9H1"/>
<evidence type="ECO:0000313" key="4">
    <source>
        <dbReference type="EMBL" id="KRN96374.1"/>
    </source>
</evidence>
<comment type="caution">
    <text evidence="4">The sequence shown here is derived from an EMBL/GenBank/DDBJ whole genome shotgun (WGS) entry which is preliminary data.</text>
</comment>
<dbReference type="EMBL" id="JQCB01000004">
    <property type="protein sequence ID" value="KRN96374.1"/>
    <property type="molecule type" value="Genomic_DNA"/>
</dbReference>
<organism evidence="4 5">
    <name type="scientific">Furfurilactobacillus siliginis</name>
    <dbReference type="NCBI Taxonomy" id="348151"/>
    <lineage>
        <taxon>Bacteria</taxon>
        <taxon>Bacillati</taxon>
        <taxon>Bacillota</taxon>
        <taxon>Bacilli</taxon>
        <taxon>Lactobacillales</taxon>
        <taxon>Lactobacillaceae</taxon>
        <taxon>Furfurilactobacillus</taxon>
    </lineage>
</organism>
<gene>
    <name evidence="4" type="ORF">IV55_GL001337</name>
    <name evidence="3" type="ORF">LSI01_13080</name>
</gene>
<feature type="transmembrane region" description="Helical" evidence="2">
    <location>
        <begin position="6"/>
        <end position="24"/>
    </location>
</feature>
<proteinExistence type="predicted"/>
<protein>
    <recommendedName>
        <fullName evidence="7">DUF1453 domain-containing protein</fullName>
    </recommendedName>
</protein>
<feature type="transmembrane region" description="Helical" evidence="2">
    <location>
        <begin position="92"/>
        <end position="111"/>
    </location>
</feature>
<dbReference type="PATRIC" id="fig|348151.3.peg.1375"/>
<dbReference type="OrthoDB" id="2326250at2"/>
<reference evidence="4 5" key="1">
    <citation type="journal article" date="2015" name="Genome Announc.">
        <title>Expanding the biotechnology potential of lactobacilli through comparative genomics of 213 strains and associated genera.</title>
        <authorList>
            <person name="Sun Z."/>
            <person name="Harris H.M."/>
            <person name="McCann A."/>
            <person name="Guo C."/>
            <person name="Argimon S."/>
            <person name="Zhang W."/>
            <person name="Yang X."/>
            <person name="Jeffery I.B."/>
            <person name="Cooney J.C."/>
            <person name="Kagawa T.F."/>
            <person name="Liu W."/>
            <person name="Song Y."/>
            <person name="Salvetti E."/>
            <person name="Wrobel A."/>
            <person name="Rasinkangas P."/>
            <person name="Parkhill J."/>
            <person name="Rea M.C."/>
            <person name="O'Sullivan O."/>
            <person name="Ritari J."/>
            <person name="Douillard F.P."/>
            <person name="Paul Ross R."/>
            <person name="Yang R."/>
            <person name="Briner A.E."/>
            <person name="Felis G.E."/>
            <person name="de Vos W.M."/>
            <person name="Barrangou R."/>
            <person name="Klaenhammer T.R."/>
            <person name="Caufield P.W."/>
            <person name="Cui Y."/>
            <person name="Zhang H."/>
            <person name="O'Toole P.W."/>
        </authorList>
    </citation>
    <scope>NUCLEOTIDE SEQUENCE [LARGE SCALE GENOMIC DNA]</scope>
    <source>
        <strain evidence="4 5">DSM 22696</strain>
    </source>
</reference>
<sequence length="184" mass="21007">MQNVDLTNIVVALFVLYLVLKRQLTPQVIRLNLTTYLFLIVFGAASVADAFKHHQLHVTSGITWFILGSLISAILFGYLRTLSYHLWVEGGLVMRQGTWVTIVLWVIGLSIHGIADTAWHGSNATLVLYLGITLLVQRGCVWLRAKAQYPEEVAATSAAADSRHAERWERREARRERRNERRRR</sequence>
<feature type="compositionally biased region" description="Basic and acidic residues" evidence="1">
    <location>
        <begin position="161"/>
        <end position="184"/>
    </location>
</feature>
<feature type="transmembrane region" description="Helical" evidence="2">
    <location>
        <begin position="62"/>
        <end position="80"/>
    </location>
</feature>
<evidence type="ECO:0000313" key="5">
    <source>
        <dbReference type="Proteomes" id="UP000051139"/>
    </source>
</evidence>
<keyword evidence="2" id="KW-1133">Transmembrane helix</keyword>
<evidence type="ECO:0000256" key="2">
    <source>
        <dbReference type="SAM" id="Phobius"/>
    </source>
</evidence>
<accession>A0A0R2L9H1</accession>